<evidence type="ECO:0000313" key="2">
    <source>
        <dbReference type="Proteomes" id="UP001160483"/>
    </source>
</evidence>
<dbReference type="Proteomes" id="UP001160483">
    <property type="component" value="Unassembled WGS sequence"/>
</dbReference>
<protein>
    <recommendedName>
        <fullName evidence="3">TerB family tellurite resistance protein</fullName>
    </recommendedName>
</protein>
<reference evidence="1" key="1">
    <citation type="submission" date="2021-11" db="EMBL/GenBank/DDBJ databases">
        <authorList>
            <person name="Islam A."/>
            <person name="Islam S."/>
            <person name="Flora M.S."/>
            <person name="Rahman M."/>
            <person name="Ziaur R.M."/>
            <person name="Epstein J.H."/>
            <person name="Hassan M."/>
            <person name="Klassen M."/>
            <person name="Woodard K."/>
            <person name="Webb A."/>
            <person name="Webby R.J."/>
            <person name="El Zowalaty M.E."/>
        </authorList>
    </citation>
    <scope>NUCLEOTIDE SEQUENCE</scope>
    <source>
        <strain evidence="1">Pbs3</strain>
    </source>
</reference>
<comment type="caution">
    <text evidence="1">The sequence shown here is derived from an EMBL/GenBank/DDBJ whole genome shotgun (WGS) entry which is preliminary data.</text>
</comment>
<sequence>MTSLNSDAHFTKPSIKREALRALAIITLDGEFDDVEFDDVEHCGNRGSLSSPTKISEFTINEVLDRIHAVATQACP</sequence>
<gene>
    <name evidence="1" type="ORF">PBS003_LOCUS6547</name>
</gene>
<organism evidence="1 2">
    <name type="scientific">Peronospora belbahrii</name>
    <dbReference type="NCBI Taxonomy" id="622444"/>
    <lineage>
        <taxon>Eukaryota</taxon>
        <taxon>Sar</taxon>
        <taxon>Stramenopiles</taxon>
        <taxon>Oomycota</taxon>
        <taxon>Peronosporomycetes</taxon>
        <taxon>Peronosporales</taxon>
        <taxon>Peronosporaceae</taxon>
        <taxon>Peronospora</taxon>
    </lineage>
</organism>
<proteinExistence type="predicted"/>
<accession>A0AAU9KZD1</accession>
<evidence type="ECO:0000313" key="1">
    <source>
        <dbReference type="EMBL" id="CAH0479916.1"/>
    </source>
</evidence>
<name>A0AAU9KZD1_9STRA</name>
<dbReference type="EMBL" id="CAKKTJ010000321">
    <property type="protein sequence ID" value="CAH0479916.1"/>
    <property type="molecule type" value="Genomic_DNA"/>
</dbReference>
<evidence type="ECO:0008006" key="3">
    <source>
        <dbReference type="Google" id="ProtNLM"/>
    </source>
</evidence>
<dbReference type="AlphaFoldDB" id="A0AAU9KZD1"/>